<feature type="compositionally biased region" description="Low complexity" evidence="1">
    <location>
        <begin position="272"/>
        <end position="282"/>
    </location>
</feature>
<gene>
    <name evidence="2" type="ORF">LtaPh_3412900</name>
</gene>
<evidence type="ECO:0000256" key="1">
    <source>
        <dbReference type="SAM" id="MobiDB-lite"/>
    </source>
</evidence>
<name>A0A640KRH8_LEITA</name>
<dbReference type="EMBL" id="BLBS01000054">
    <property type="protein sequence ID" value="GET92203.1"/>
    <property type="molecule type" value="Genomic_DNA"/>
</dbReference>
<organism evidence="2 3">
    <name type="scientific">Leishmania tarentolae</name>
    <name type="common">Sauroleishmania tarentolae</name>
    <dbReference type="NCBI Taxonomy" id="5689"/>
    <lineage>
        <taxon>Eukaryota</taxon>
        <taxon>Discoba</taxon>
        <taxon>Euglenozoa</taxon>
        <taxon>Kinetoplastea</taxon>
        <taxon>Metakinetoplastina</taxon>
        <taxon>Trypanosomatida</taxon>
        <taxon>Trypanosomatidae</taxon>
        <taxon>Leishmaniinae</taxon>
        <taxon>Leishmania</taxon>
        <taxon>lizard Leishmania</taxon>
    </lineage>
</organism>
<dbReference type="OrthoDB" id="273658at2759"/>
<feature type="compositionally biased region" description="Polar residues" evidence="1">
    <location>
        <begin position="23"/>
        <end position="35"/>
    </location>
</feature>
<feature type="region of interest" description="Disordered" evidence="1">
    <location>
        <begin position="83"/>
        <end position="110"/>
    </location>
</feature>
<proteinExistence type="predicted"/>
<feature type="region of interest" description="Disordered" evidence="1">
    <location>
        <begin position="1"/>
        <end position="49"/>
    </location>
</feature>
<keyword evidence="3" id="KW-1185">Reference proteome</keyword>
<protein>
    <submittedName>
        <fullName evidence="2">Uncharacterized protein</fullName>
    </submittedName>
</protein>
<evidence type="ECO:0000313" key="2">
    <source>
        <dbReference type="EMBL" id="GET92203.1"/>
    </source>
</evidence>
<feature type="compositionally biased region" description="Polar residues" evidence="1">
    <location>
        <begin position="220"/>
        <end position="234"/>
    </location>
</feature>
<evidence type="ECO:0000313" key="3">
    <source>
        <dbReference type="Proteomes" id="UP000419144"/>
    </source>
</evidence>
<accession>A0A640KRH8</accession>
<comment type="caution">
    <text evidence="2">The sequence shown here is derived from an EMBL/GenBank/DDBJ whole genome shotgun (WGS) entry which is preliminary data.</text>
</comment>
<dbReference type="AlphaFoldDB" id="A0A640KRH8"/>
<dbReference type="Proteomes" id="UP000419144">
    <property type="component" value="Unassembled WGS sequence"/>
</dbReference>
<reference evidence="2" key="1">
    <citation type="submission" date="2019-11" db="EMBL/GenBank/DDBJ databases">
        <title>Leishmania tarentolae CDS.</title>
        <authorList>
            <person name="Goto Y."/>
            <person name="Yamagishi J."/>
        </authorList>
    </citation>
    <scope>NUCLEOTIDE SEQUENCE [LARGE SCALE GENOMIC DNA]</scope>
    <source>
        <strain evidence="2">Parrot Tar II</strain>
    </source>
</reference>
<sequence>MYFTPPEMDVNRLAESRKRTRSPAATDSLGSPSRNFQHHAPPLSPTNVDSMLSKETAAGWSTVQQRFAAAQWRRGCFYLPLPAPSEPPASSRRRQSAPTAGSSKREKTARDAYEARAAVAARYIQPHPWKVLRSVDYVSPLKTVFLPTVKGALVQPVSLLPAFLAPPAMVQLETWNTYWEAYSTCCADELEELSKQLEAPPSTEGYRRVLLTISAPVFPSSSTQPTFATSNAATTPGAHDHFLVPEEGPPPSMTPSSHGGGKVTEPQTHLYLPPLSSASTSASPPPPHSCEASVSSYSYSYTSHSRSSSDADSAANAAYDHDTIAAQSFLPCVLDDLLYHYVHRFGAVEHLDTRDSNASAGAPSTTTARVIVSVQFTTAEAAGLFLRWADGVSVANIIAAYRRDTQELATPSVAYQSSAGRENVVGTLTGDSSD</sequence>
<dbReference type="VEuPathDB" id="TriTrypDB:LtaPh_3412900"/>
<feature type="region of interest" description="Disordered" evidence="1">
    <location>
        <begin position="220"/>
        <end position="289"/>
    </location>
</feature>